<dbReference type="SUPFAM" id="SSF57783">
    <property type="entry name" value="Zinc beta-ribbon"/>
    <property type="match status" value="1"/>
</dbReference>
<dbReference type="GO" id="GO:0003677">
    <property type="term" value="F:DNA binding"/>
    <property type="evidence" value="ECO:0007669"/>
    <property type="project" value="InterPro"/>
</dbReference>
<dbReference type="GO" id="GO:1990077">
    <property type="term" value="C:primosome complex"/>
    <property type="evidence" value="ECO:0007669"/>
    <property type="project" value="UniProtKB-KW"/>
</dbReference>
<evidence type="ECO:0000256" key="3">
    <source>
        <dbReference type="ARBA" id="ARBA00022679"/>
    </source>
</evidence>
<dbReference type="AlphaFoldDB" id="A0A375BW83"/>
<keyword evidence="3" id="KW-0808">Transferase</keyword>
<evidence type="ECO:0000256" key="6">
    <source>
        <dbReference type="ARBA" id="ARBA00023163"/>
    </source>
</evidence>
<dbReference type="Gene3D" id="3.90.580.10">
    <property type="entry name" value="Zinc finger, CHC2-type domain"/>
    <property type="match status" value="1"/>
</dbReference>
<dbReference type="OrthoDB" id="5833576at2"/>
<feature type="domain" description="Toprim" evidence="7">
    <location>
        <begin position="227"/>
        <end position="324"/>
    </location>
</feature>
<reference evidence="8" key="1">
    <citation type="submission" date="2018-01" db="EMBL/GenBank/DDBJ databases">
        <authorList>
            <person name="Clerissi C."/>
        </authorList>
    </citation>
    <scope>NUCLEOTIDE SEQUENCE</scope>
    <source>
        <strain evidence="8">Cupriavidus sp. LMG 19464</strain>
    </source>
</reference>
<proteinExistence type="predicted"/>
<dbReference type="GO" id="GO:0016779">
    <property type="term" value="F:nucleotidyltransferase activity"/>
    <property type="evidence" value="ECO:0007669"/>
    <property type="project" value="UniProtKB-KW"/>
</dbReference>
<keyword evidence="4" id="KW-0548">Nucleotidyltransferase</keyword>
<keyword evidence="2" id="KW-0639">Primosome</keyword>
<comment type="caution">
    <text evidence="8">The sequence shown here is derived from an EMBL/GenBank/DDBJ whole genome shotgun (WGS) entry which is preliminary data.</text>
</comment>
<keyword evidence="5" id="KW-0235">DNA replication</keyword>
<organism evidence="8">
    <name type="scientific">Cupriavidus taiwanensis</name>
    <dbReference type="NCBI Taxonomy" id="164546"/>
    <lineage>
        <taxon>Bacteria</taxon>
        <taxon>Pseudomonadati</taxon>
        <taxon>Pseudomonadota</taxon>
        <taxon>Betaproteobacteria</taxon>
        <taxon>Burkholderiales</taxon>
        <taxon>Burkholderiaceae</taxon>
        <taxon>Cupriavidus</taxon>
    </lineage>
</organism>
<protein>
    <recommendedName>
        <fullName evidence="7">Toprim domain-containing protein</fullName>
    </recommendedName>
</protein>
<gene>
    <name evidence="8" type="ORF">CBM2587_A70056</name>
</gene>
<dbReference type="InterPro" id="IPR036977">
    <property type="entry name" value="DNA_primase_Znf_CHC2"/>
</dbReference>
<dbReference type="Proteomes" id="UP000256780">
    <property type="component" value="Chromosome CBM2587_a"/>
</dbReference>
<dbReference type="Gene3D" id="3.40.1360.10">
    <property type="match status" value="1"/>
</dbReference>
<dbReference type="CDD" id="cd00188">
    <property type="entry name" value="TOPRIM"/>
    <property type="match status" value="1"/>
</dbReference>
<evidence type="ECO:0000259" key="7">
    <source>
        <dbReference type="PROSITE" id="PS50880"/>
    </source>
</evidence>
<dbReference type="GO" id="GO:0008270">
    <property type="term" value="F:zinc ion binding"/>
    <property type="evidence" value="ECO:0007669"/>
    <property type="project" value="InterPro"/>
</dbReference>
<keyword evidence="6" id="KW-0804">Transcription</keyword>
<evidence type="ECO:0000313" key="8">
    <source>
        <dbReference type="EMBL" id="SOY55786.1"/>
    </source>
</evidence>
<evidence type="ECO:0000256" key="1">
    <source>
        <dbReference type="ARBA" id="ARBA00022478"/>
    </source>
</evidence>
<evidence type="ECO:0000256" key="5">
    <source>
        <dbReference type="ARBA" id="ARBA00022705"/>
    </source>
</evidence>
<keyword evidence="1" id="KW-0240">DNA-directed RNA polymerase</keyword>
<evidence type="ECO:0000256" key="2">
    <source>
        <dbReference type="ARBA" id="ARBA00022515"/>
    </source>
</evidence>
<evidence type="ECO:0000256" key="4">
    <source>
        <dbReference type="ARBA" id="ARBA00022695"/>
    </source>
</evidence>
<dbReference type="InterPro" id="IPR006171">
    <property type="entry name" value="TOPRIM_dom"/>
</dbReference>
<sequence length="934" mass="104145">MQTQQSPALRSWFDQLKRDIDLHDLAERLELRRSGAKGNYHSPLHTDSNPSLSIFDNGRAWKDWSTEAGGSCIDLVRHCLPDVAGPLDAAKLLGEWYGMPMPAPEQRALPTKKSTEEYIADRVRIDPAPVIAYLASRGIDESVTRRAIKAGTVGWNAWQSQKIPVGEVGHGGPAAAFIVRESGTGRVVAVDLRYADPAANGNVKTQCQGEKIGYGWTADAMRLRRAHTVFIVESPINALSVESCHLPDGCAAFAIRGTANVDRIDWAFLRGKRVLIALDHTDAVNERTGQRPGLAAAWKLSEALTAADIGSMFVDMQDWEEGEDINDVLQQHGADELTKRLKRLEPWLIPGMPGGGEHMEGTRRVFLPSHDFAVYWRFRVKEDFTQFVEKYKEGEGDDSQPRRTEELGDLCSFRVAGFSRLRIQSHLATINGTPDNQPETVFGISAQVPRHGAVLQREVVGNDKLYNHEWWRGKFGHIWMPAQFSRMVTVLERAADLGARDVVNFVGLAWRGGELAALEGSDCYFMEPQKQCLYYNMTFPRGTRQNARAVIAAYQATFRGNAAAIGLVWALGAHLKTVLGFYPHLQMQAEKGSGKSKLLESLQTSLAFQVLSGQMLKTDHRRRASVSWTTHPVGWDEFSKLPKAVLSDIDGLLQSTYRFEFTRVGAALTPYLMCAPVLLAGEEVDVESLQSKICRTSLAVAKQGDIIPHSLPQFPVWEWLQFLAAIEPARIRDLHAAFLAECVKRSRAEASDATARRMMENYAAVMTAWALLAEFAEIDVEQGGFVDDLLAEMNAHIADTDGTRLPWVWIMEILLSEIAARRFEFPRCWGIVETDDGSKEMALFVRPSHIMDHISTAPHLRPKFDALPIKTARIFKQQLLQSGVVPTHAGKLLDDVERRQYGRRLAHMTAISVPRLERLGLHAVPELEDGQMPP</sequence>
<dbReference type="PROSITE" id="PS50880">
    <property type="entry name" value="TOPRIM"/>
    <property type="match status" value="1"/>
</dbReference>
<accession>A0A375BW83</accession>
<dbReference type="EMBL" id="OFSQ01000026">
    <property type="protein sequence ID" value="SOY55786.1"/>
    <property type="molecule type" value="Genomic_DNA"/>
</dbReference>
<name>A0A375BW83_9BURK</name>
<dbReference type="GO" id="GO:0000428">
    <property type="term" value="C:DNA-directed RNA polymerase complex"/>
    <property type="evidence" value="ECO:0007669"/>
    <property type="project" value="UniProtKB-KW"/>
</dbReference>
<dbReference type="Pfam" id="PF13362">
    <property type="entry name" value="Toprim_3"/>
    <property type="match status" value="1"/>
</dbReference>
<dbReference type="GO" id="GO:0006269">
    <property type="term" value="P:DNA replication, synthesis of primer"/>
    <property type="evidence" value="ECO:0007669"/>
    <property type="project" value="UniProtKB-KW"/>
</dbReference>
<dbReference type="RefSeq" id="WP_116357703.1">
    <property type="nucleotide sequence ID" value="NZ_LT976853.1"/>
</dbReference>